<keyword evidence="1" id="KW-1133">Transmembrane helix</keyword>
<proteinExistence type="predicted"/>
<dbReference type="AlphaFoldDB" id="A0A977KCQ7"/>
<feature type="transmembrane region" description="Helical" evidence="1">
    <location>
        <begin position="215"/>
        <end position="236"/>
    </location>
</feature>
<dbReference type="EMBL" id="CP006868">
    <property type="protein sequence ID" value="UXD22571.1"/>
    <property type="molecule type" value="Genomic_DNA"/>
</dbReference>
<organism evidence="2 3">
    <name type="scientific">Ignicoccus pacificus DSM 13166</name>
    <dbReference type="NCBI Taxonomy" id="940294"/>
    <lineage>
        <taxon>Archaea</taxon>
        <taxon>Thermoproteota</taxon>
        <taxon>Thermoprotei</taxon>
        <taxon>Desulfurococcales</taxon>
        <taxon>Desulfurococcaceae</taxon>
        <taxon>Ignicoccus</taxon>
    </lineage>
</organism>
<evidence type="ECO:0000256" key="1">
    <source>
        <dbReference type="SAM" id="Phobius"/>
    </source>
</evidence>
<feature type="transmembrane region" description="Helical" evidence="1">
    <location>
        <begin position="248"/>
        <end position="276"/>
    </location>
</feature>
<reference evidence="2" key="1">
    <citation type="submission" date="2013-11" db="EMBL/GenBank/DDBJ databases">
        <title>Comparative genomics of Ignicoccus.</title>
        <authorList>
            <person name="Podar M."/>
        </authorList>
    </citation>
    <scope>NUCLEOTIDE SEQUENCE</scope>
    <source>
        <strain evidence="2">DSM 13166</strain>
    </source>
</reference>
<name>A0A977KCQ7_9CREN</name>
<feature type="transmembrane region" description="Helical" evidence="1">
    <location>
        <begin position="70"/>
        <end position="89"/>
    </location>
</feature>
<dbReference type="KEGG" id="ipc:IPA_06330"/>
<sequence>MSGSSEQRKRFSETCLSSCEPLAYGEESLIVTRDKTEKCEKACGPLVGEKRGAFIELRPLSELPSFSLETAVLTLFLFGIMAYSFAYSFSKGTNYTVLQALYMFLAGSLIPLAIQAISALVIGMSLGVFFDLYLFPAPSILPGILPSFVPTRAFKSMKEHSYAYSIPLLIGVLSAIALAYWSQSAFQVVITRPSGNTMKLIPEGFSLLQGAANPLTLGALAYMLSAFFQCSFYTFSPSWGALGIRKRLWWLPVALWLVVFSYDSLLGVLTLGYALTAVLLSLYFLPTPFVRDPTEGPSPVALVVLLIAFALSAPVKIP</sequence>
<keyword evidence="1" id="KW-0812">Transmembrane</keyword>
<feature type="transmembrane region" description="Helical" evidence="1">
    <location>
        <begin position="132"/>
        <end position="149"/>
    </location>
</feature>
<dbReference type="Proteomes" id="UP001063698">
    <property type="component" value="Chromosome"/>
</dbReference>
<evidence type="ECO:0000313" key="2">
    <source>
        <dbReference type="EMBL" id="UXD22571.1"/>
    </source>
</evidence>
<accession>A0A977KCQ7</accession>
<gene>
    <name evidence="2" type="ORF">IPA_06330</name>
</gene>
<protein>
    <submittedName>
        <fullName evidence="2">Uncharacterized protein</fullName>
    </submittedName>
</protein>
<feature type="transmembrane region" description="Helical" evidence="1">
    <location>
        <begin position="101"/>
        <end position="126"/>
    </location>
</feature>
<keyword evidence="3" id="KW-1185">Reference proteome</keyword>
<evidence type="ECO:0000313" key="3">
    <source>
        <dbReference type="Proteomes" id="UP001063698"/>
    </source>
</evidence>
<feature type="transmembrane region" description="Helical" evidence="1">
    <location>
        <begin position="296"/>
        <end position="315"/>
    </location>
</feature>
<feature type="transmembrane region" description="Helical" evidence="1">
    <location>
        <begin position="161"/>
        <end position="181"/>
    </location>
</feature>
<keyword evidence="1" id="KW-0472">Membrane</keyword>